<gene>
    <name evidence="5" type="ORF">V6E02_08590</name>
</gene>
<dbReference type="EMBL" id="JBAJEX010000006">
    <property type="protein sequence ID" value="MEO1767267.1"/>
    <property type="molecule type" value="Genomic_DNA"/>
</dbReference>
<dbReference type="SUPFAM" id="SSF46785">
    <property type="entry name" value="Winged helix' DNA-binding domain"/>
    <property type="match status" value="1"/>
</dbReference>
<keyword evidence="6" id="KW-1185">Reference proteome</keyword>
<accession>A0ABV0EF33</accession>
<dbReference type="InterPro" id="IPR036388">
    <property type="entry name" value="WH-like_DNA-bd_sf"/>
</dbReference>
<evidence type="ECO:0000313" key="5">
    <source>
        <dbReference type="EMBL" id="MEO1767267.1"/>
    </source>
</evidence>
<dbReference type="RefSeq" id="WP_347308378.1">
    <property type="nucleotide sequence ID" value="NZ_JBAJEX010000006.1"/>
</dbReference>
<dbReference type="PANTHER" id="PTHR33204:SF37">
    <property type="entry name" value="HTH-TYPE TRANSCRIPTIONAL REGULATOR YODB"/>
    <property type="match status" value="1"/>
</dbReference>
<dbReference type="InterPro" id="IPR002577">
    <property type="entry name" value="HTH_HxlR"/>
</dbReference>
<keyword evidence="2" id="KW-0238">DNA-binding</keyword>
<dbReference type="PANTHER" id="PTHR33204">
    <property type="entry name" value="TRANSCRIPTIONAL REGULATOR, MARR FAMILY"/>
    <property type="match status" value="1"/>
</dbReference>
<dbReference type="Proteomes" id="UP001482231">
    <property type="component" value="Unassembled WGS sequence"/>
</dbReference>
<feature type="domain" description="HTH hxlR-type" evidence="4">
    <location>
        <begin position="10"/>
        <end position="107"/>
    </location>
</feature>
<name>A0ABV0EF33_9BURK</name>
<evidence type="ECO:0000256" key="3">
    <source>
        <dbReference type="ARBA" id="ARBA00023163"/>
    </source>
</evidence>
<keyword evidence="1" id="KW-0805">Transcription regulation</keyword>
<evidence type="ECO:0000313" key="6">
    <source>
        <dbReference type="Proteomes" id="UP001482231"/>
    </source>
</evidence>
<dbReference type="InterPro" id="IPR036390">
    <property type="entry name" value="WH_DNA-bd_sf"/>
</dbReference>
<dbReference type="Gene3D" id="1.10.10.10">
    <property type="entry name" value="Winged helix-like DNA-binding domain superfamily/Winged helix DNA-binding domain"/>
    <property type="match status" value="1"/>
</dbReference>
<evidence type="ECO:0000256" key="2">
    <source>
        <dbReference type="ARBA" id="ARBA00023125"/>
    </source>
</evidence>
<keyword evidence="3" id="KW-0804">Transcription</keyword>
<evidence type="ECO:0000256" key="1">
    <source>
        <dbReference type="ARBA" id="ARBA00023015"/>
    </source>
</evidence>
<sequence length="107" mass="12109">MEQEKLFSGTGVARMMEEVLGCKWSLAVLDSVRRGVCRPGAIERAIGGISTKVLNERLRKLVRYGVLEKLSYPEIPPRVEYRLTGFGQRFVSILEQIEALERARGRS</sequence>
<dbReference type="PROSITE" id="PS51118">
    <property type="entry name" value="HTH_HXLR"/>
    <property type="match status" value="1"/>
</dbReference>
<organism evidence="5 6">
    <name type="scientific">Thiobacter aerophilum</name>
    <dbReference type="NCBI Taxonomy" id="3121275"/>
    <lineage>
        <taxon>Bacteria</taxon>
        <taxon>Pseudomonadati</taxon>
        <taxon>Pseudomonadota</taxon>
        <taxon>Betaproteobacteria</taxon>
        <taxon>Burkholderiales</taxon>
        <taxon>Thiobacteraceae</taxon>
        <taxon>Thiobacter</taxon>
    </lineage>
</organism>
<evidence type="ECO:0000259" key="4">
    <source>
        <dbReference type="PROSITE" id="PS51118"/>
    </source>
</evidence>
<protein>
    <submittedName>
        <fullName evidence="5">Helix-turn-helix domain-containing protein</fullName>
    </submittedName>
</protein>
<dbReference type="Pfam" id="PF01638">
    <property type="entry name" value="HxlR"/>
    <property type="match status" value="1"/>
</dbReference>
<comment type="caution">
    <text evidence="5">The sequence shown here is derived from an EMBL/GenBank/DDBJ whole genome shotgun (WGS) entry which is preliminary data.</text>
</comment>
<reference evidence="5 6" key="1">
    <citation type="submission" date="2024-02" db="EMBL/GenBank/DDBJ databases">
        <title>New thermophilic sulfur-oxidizing bacteria from a hot springs of the Uzon caldera (Kamchatka, Russia).</title>
        <authorList>
            <person name="Dukat A.M."/>
            <person name="Elcheninov A.G."/>
            <person name="Frolov E.N."/>
        </authorList>
    </citation>
    <scope>NUCLEOTIDE SEQUENCE [LARGE SCALE GENOMIC DNA]</scope>
    <source>
        <strain evidence="5 6">AK1</strain>
    </source>
</reference>
<proteinExistence type="predicted"/>